<proteinExistence type="predicted"/>
<evidence type="ECO:0000313" key="2">
    <source>
        <dbReference type="Proteomes" id="UP000017126"/>
    </source>
</evidence>
<organism evidence="1 2">
    <name type="scientific">Enterococcus faecium 10/96A</name>
    <dbReference type="NCBI Taxonomy" id="1391465"/>
    <lineage>
        <taxon>Bacteria</taxon>
        <taxon>Bacillati</taxon>
        <taxon>Bacillota</taxon>
        <taxon>Bacilli</taxon>
        <taxon>Lactobacillales</taxon>
        <taxon>Enterococcaceae</taxon>
        <taxon>Enterococcus</taxon>
    </lineage>
</organism>
<dbReference type="AlphaFoldDB" id="A0AAV3L1X4"/>
<accession>A0AAV3L1X4</accession>
<feature type="non-terminal residue" evidence="1">
    <location>
        <position position="1"/>
    </location>
</feature>
<name>A0AAV3L1X4_ENTFC</name>
<reference evidence="1 2" key="1">
    <citation type="submission" date="2013-09" db="EMBL/GenBank/DDBJ databases">
        <title>The Genome Sequence of Enterococcus faecium 10/96A.</title>
        <authorList>
            <consortium name="The Broad Institute Genome Sequencing Platform"/>
            <consortium name="The Broad Institute Genome Sequencing Center for Infectious Disease"/>
            <person name="Earl A.M."/>
            <person name="Gilmore M.S."/>
            <person name="Lebreton F."/>
            <person name="Courvalin P."/>
            <person name="Walker B."/>
            <person name="Young S.K."/>
            <person name="Zeng Q."/>
            <person name="Gargeya S."/>
            <person name="Fitzgerald M."/>
            <person name="Haas B."/>
            <person name="Abouelleil A."/>
            <person name="Alvarado L."/>
            <person name="Arachchi H.M."/>
            <person name="Berlin A.M."/>
            <person name="Chapman S.B."/>
            <person name="Dewar J."/>
            <person name="Goldberg J."/>
            <person name="Griggs A."/>
            <person name="Gujja S."/>
            <person name="Hansen M."/>
            <person name="Howarth C."/>
            <person name="Imamovic A."/>
            <person name="Larimer J."/>
            <person name="McCowan C."/>
            <person name="Murphy C."/>
            <person name="Neiman D."/>
            <person name="Pearson M."/>
            <person name="Priest M."/>
            <person name="Roberts A."/>
            <person name="Saif S."/>
            <person name="Shea T."/>
            <person name="Sisk P."/>
            <person name="Sykes S."/>
            <person name="Wortman J."/>
            <person name="Nusbaum C."/>
            <person name="Birren B."/>
        </authorList>
    </citation>
    <scope>NUCLEOTIDE SEQUENCE [LARGE SCALE GENOMIC DNA]</scope>
    <source>
        <strain evidence="1 2">10/96A</strain>
    </source>
</reference>
<sequence length="38" mass="4535">FLYNPRMASMPLIVVEAVRKLRYNLLRLFTGESVKYFV</sequence>
<dbReference type="EMBL" id="AXOL01000046">
    <property type="protein sequence ID" value="ERT50309.1"/>
    <property type="molecule type" value="Genomic_DNA"/>
</dbReference>
<gene>
    <name evidence="1" type="ORF">O991_01759</name>
</gene>
<evidence type="ECO:0000313" key="1">
    <source>
        <dbReference type="EMBL" id="ERT50309.1"/>
    </source>
</evidence>
<comment type="caution">
    <text evidence="1">The sequence shown here is derived from an EMBL/GenBank/DDBJ whole genome shotgun (WGS) entry which is preliminary data.</text>
</comment>
<dbReference type="Proteomes" id="UP000017126">
    <property type="component" value="Unassembled WGS sequence"/>
</dbReference>
<protein>
    <submittedName>
        <fullName evidence="1">Uncharacterized protein</fullName>
    </submittedName>
</protein>